<reference evidence="1" key="1">
    <citation type="submission" date="2020-02" db="EMBL/GenBank/DDBJ databases">
        <authorList>
            <person name="Meier V. D."/>
        </authorList>
    </citation>
    <scope>NUCLEOTIDE SEQUENCE</scope>
    <source>
        <strain evidence="1">AVDCRST_MAG49</strain>
    </source>
</reference>
<dbReference type="AlphaFoldDB" id="A0A6J4UXZ0"/>
<protein>
    <recommendedName>
        <fullName evidence="2">Twin-arginine translocation signal domain-containing protein</fullName>
    </recommendedName>
</protein>
<accession>A0A6J4UXZ0</accession>
<proteinExistence type="predicted"/>
<dbReference type="InterPro" id="IPR006311">
    <property type="entry name" value="TAT_signal"/>
</dbReference>
<name>A0A6J4UXZ0_9BACT</name>
<gene>
    <name evidence="1" type="ORF">AVDCRST_MAG49-2435</name>
</gene>
<dbReference type="PROSITE" id="PS51318">
    <property type="entry name" value="TAT"/>
    <property type="match status" value="1"/>
</dbReference>
<dbReference type="EMBL" id="CADCWG010000164">
    <property type="protein sequence ID" value="CAA9561244.1"/>
    <property type="molecule type" value="Genomic_DNA"/>
</dbReference>
<sequence>MDPTRFDGIARTFAGRRASRRAAIAAGAAGAVAVLGAAAPGKAQEAAPGAEGNRTFFLFVQTFLGGTLVPKEGEDGTYVLTLTGGPGQTIYFSDRPERIVGTLPTYQFLDALGFPPDNPPNAALVARTDDGEDIVVVELFNPVYTDSFGESGAATLTYDVRVLADYAEEGLAHLAQRRAGEAPPAAFSEAALFIDDCNPVWIRCGREGIWGWEVGDLGYRSTCWSWSDFNCVPCAGGWEGATRECNELFSECQGTRPNLCTAAK</sequence>
<organism evidence="1">
    <name type="scientific">uncultured Thermomicrobiales bacterium</name>
    <dbReference type="NCBI Taxonomy" id="1645740"/>
    <lineage>
        <taxon>Bacteria</taxon>
        <taxon>Pseudomonadati</taxon>
        <taxon>Thermomicrobiota</taxon>
        <taxon>Thermomicrobia</taxon>
        <taxon>Thermomicrobiales</taxon>
        <taxon>environmental samples</taxon>
    </lineage>
</organism>
<evidence type="ECO:0000313" key="1">
    <source>
        <dbReference type="EMBL" id="CAA9561244.1"/>
    </source>
</evidence>
<evidence type="ECO:0008006" key="2">
    <source>
        <dbReference type="Google" id="ProtNLM"/>
    </source>
</evidence>